<dbReference type="GO" id="GO:0008270">
    <property type="term" value="F:zinc ion binding"/>
    <property type="evidence" value="ECO:0007669"/>
    <property type="project" value="UniProtKB-KW"/>
</dbReference>
<accession>A0A2P4YXZ7</accession>
<dbReference type="PROSITE" id="PS50089">
    <property type="entry name" value="ZF_RING_2"/>
    <property type="match status" value="1"/>
</dbReference>
<evidence type="ECO:0000313" key="8">
    <source>
        <dbReference type="Proteomes" id="UP000236928"/>
    </source>
</evidence>
<dbReference type="InterPro" id="IPR013083">
    <property type="entry name" value="Znf_RING/FYVE/PHD"/>
</dbReference>
<evidence type="ECO:0000313" key="7">
    <source>
        <dbReference type="EMBL" id="POM82691.1"/>
    </source>
</evidence>
<keyword evidence="8" id="KW-1185">Reference proteome</keyword>
<feature type="transmembrane region" description="Helical" evidence="5">
    <location>
        <begin position="197"/>
        <end position="227"/>
    </location>
</feature>
<dbReference type="OrthoDB" id="21204at2759"/>
<dbReference type="SUPFAM" id="SSF57850">
    <property type="entry name" value="RING/U-box"/>
    <property type="match status" value="1"/>
</dbReference>
<dbReference type="InterPro" id="IPR001841">
    <property type="entry name" value="Znf_RING"/>
</dbReference>
<evidence type="ECO:0000256" key="3">
    <source>
        <dbReference type="ARBA" id="ARBA00022833"/>
    </source>
</evidence>
<sequence>MSFYLQNENTGVDEELGISWTVHLEPAEEIEDAINRPNFRRLEDPEAQANITFTNAFSAEPCEGSTTHNNNQEYQVITENGETDNRIMLAIAVNILIMVAIFGIFTTILVQLLRDWENKCDRQLKTWCIVWLSRFLLTSVIRSITIIVSKVYQTQSPFMLVLILNVLHIFGITWWFYGINIIYSNPPELTCRKNYSIALFLFWFQFVQIFVPILLPIILCVLILYILHRNGIRTEKKNVPEELLCKIQAIPFVEHIRNLNNSAHVTIFDENQSIIETQHYPGSKSETQLNVMQDDITPSFNKEKSITISKSCPICVQEIEDDATIRVLPCDSRHIFHLECIDGWFKQNCVCPICRSDIVQMLNETQAK</sequence>
<evidence type="ECO:0000256" key="1">
    <source>
        <dbReference type="ARBA" id="ARBA00022723"/>
    </source>
</evidence>
<feature type="domain" description="RING-type" evidence="6">
    <location>
        <begin position="312"/>
        <end position="355"/>
    </location>
</feature>
<evidence type="ECO:0000256" key="2">
    <source>
        <dbReference type="ARBA" id="ARBA00022771"/>
    </source>
</evidence>
<dbReference type="Pfam" id="PF13639">
    <property type="entry name" value="zf-RING_2"/>
    <property type="match status" value="1"/>
</dbReference>
<dbReference type="PANTHER" id="PTHR45798">
    <property type="entry name" value="RING-H2 FINGER PROTEIN ATL61-RELATED-RELATED"/>
    <property type="match status" value="1"/>
</dbReference>
<keyword evidence="5" id="KW-0812">Transmembrane</keyword>
<feature type="transmembrane region" description="Helical" evidence="5">
    <location>
        <begin position="87"/>
        <end position="112"/>
    </location>
</feature>
<dbReference type="InterPro" id="IPR052788">
    <property type="entry name" value="RING-type_E3_ligase_ATL"/>
</dbReference>
<evidence type="ECO:0000256" key="4">
    <source>
        <dbReference type="PROSITE-ProRule" id="PRU00175"/>
    </source>
</evidence>
<dbReference type="EMBL" id="JIBK01000005">
    <property type="protein sequence ID" value="POM82691.1"/>
    <property type="molecule type" value="Genomic_DNA"/>
</dbReference>
<dbReference type="Proteomes" id="UP000236928">
    <property type="component" value="Unassembled WGS sequence"/>
</dbReference>
<gene>
    <name evidence="7" type="ORF">CmeUKMEL1_03660</name>
</gene>
<feature type="transmembrane region" description="Helical" evidence="5">
    <location>
        <begin position="157"/>
        <end position="177"/>
    </location>
</feature>
<reference evidence="7 8" key="1">
    <citation type="submission" date="2014-04" db="EMBL/GenBank/DDBJ databases">
        <title>Comparative Genomics of Cryptosporidium Species.</title>
        <authorList>
            <person name="Silva J.C."/>
            <person name="Su Q."/>
            <person name="Chalmers R."/>
            <person name="Chibucos M.C."/>
            <person name="Elwin K."/>
            <person name="Godinez A."/>
            <person name="Guo F."/>
            <person name="Huynh K."/>
            <person name="Orvis J."/>
            <person name="Ott S."/>
            <person name="Sadzewicz L."/>
            <person name="Sengamalay N."/>
            <person name="Shetty A."/>
            <person name="Sun M."/>
            <person name="Tallon L."/>
            <person name="Xiao L."/>
            <person name="Zhang H."/>
            <person name="Fraser C.M."/>
            <person name="Zhu G."/>
            <person name="Kissinger J."/>
            <person name="Widmer G."/>
        </authorList>
    </citation>
    <scope>NUCLEOTIDE SEQUENCE [LARGE SCALE GENOMIC DNA]</scope>
    <source>
        <strain evidence="7 8">UKMEL1</strain>
    </source>
</reference>
<evidence type="ECO:0000259" key="6">
    <source>
        <dbReference type="PROSITE" id="PS50089"/>
    </source>
</evidence>
<feature type="transmembrane region" description="Helical" evidence="5">
    <location>
        <begin position="124"/>
        <end position="145"/>
    </location>
</feature>
<keyword evidence="5" id="KW-0472">Membrane</keyword>
<keyword evidence="2 4" id="KW-0863">Zinc-finger</keyword>
<organism evidence="7 8">
    <name type="scientific">Cryptosporidium meleagridis</name>
    <dbReference type="NCBI Taxonomy" id="93969"/>
    <lineage>
        <taxon>Eukaryota</taxon>
        <taxon>Sar</taxon>
        <taxon>Alveolata</taxon>
        <taxon>Apicomplexa</taxon>
        <taxon>Conoidasida</taxon>
        <taxon>Coccidia</taxon>
        <taxon>Eucoccidiorida</taxon>
        <taxon>Eimeriorina</taxon>
        <taxon>Cryptosporidiidae</taxon>
        <taxon>Cryptosporidium</taxon>
    </lineage>
</organism>
<keyword evidence="3" id="KW-0862">Zinc</keyword>
<protein>
    <submittedName>
        <fullName evidence="7">Ring finger domain protein</fullName>
    </submittedName>
</protein>
<dbReference type="AlphaFoldDB" id="A0A2P4YXZ7"/>
<proteinExistence type="predicted"/>
<dbReference type="VEuPathDB" id="CryptoDB:CmeUKMEL1_03660"/>
<name>A0A2P4YXZ7_9CRYT</name>
<keyword evidence="1" id="KW-0479">Metal-binding</keyword>
<dbReference type="Gene3D" id="3.30.40.10">
    <property type="entry name" value="Zinc/RING finger domain, C3HC4 (zinc finger)"/>
    <property type="match status" value="1"/>
</dbReference>
<comment type="caution">
    <text evidence="7">The sequence shown here is derived from an EMBL/GenBank/DDBJ whole genome shotgun (WGS) entry which is preliminary data.</text>
</comment>
<dbReference type="PANTHER" id="PTHR45798:SF97">
    <property type="entry name" value="ALCOHOL-SENSITIVE RING FINGER PROTEIN 1"/>
    <property type="match status" value="1"/>
</dbReference>
<keyword evidence="5" id="KW-1133">Transmembrane helix</keyword>
<evidence type="ECO:0000256" key="5">
    <source>
        <dbReference type="SAM" id="Phobius"/>
    </source>
</evidence>